<protein>
    <submittedName>
        <fullName evidence="1">Uncharacterized protein</fullName>
    </submittedName>
</protein>
<evidence type="ECO:0000313" key="1">
    <source>
        <dbReference type="EMBL" id="QTA87879.1"/>
    </source>
</evidence>
<reference evidence="1" key="1">
    <citation type="journal article" date="2021" name="Microb. Physiol.">
        <title>Proteogenomic Insights into the Physiology of Marine, Sulfate-Reducing, Filamentous Desulfonema limicola and Desulfonema magnum.</title>
        <authorList>
            <person name="Schnaars V."/>
            <person name="Wohlbrand L."/>
            <person name="Scheve S."/>
            <person name="Hinrichs C."/>
            <person name="Reinhardt R."/>
            <person name="Rabus R."/>
        </authorList>
    </citation>
    <scope>NUCLEOTIDE SEQUENCE</scope>
    <source>
        <strain evidence="1">4be13</strain>
    </source>
</reference>
<dbReference type="AlphaFoldDB" id="A0A975BMS2"/>
<dbReference type="Proteomes" id="UP000663722">
    <property type="component" value="Chromosome"/>
</dbReference>
<name>A0A975BMS2_9BACT</name>
<accession>A0A975BMS2</accession>
<dbReference type="RefSeq" id="WP_207682889.1">
    <property type="nucleotide sequence ID" value="NZ_CP061800.1"/>
</dbReference>
<evidence type="ECO:0000313" key="2">
    <source>
        <dbReference type="Proteomes" id="UP000663722"/>
    </source>
</evidence>
<organism evidence="1 2">
    <name type="scientific">Desulfonema magnum</name>
    <dbReference type="NCBI Taxonomy" id="45655"/>
    <lineage>
        <taxon>Bacteria</taxon>
        <taxon>Pseudomonadati</taxon>
        <taxon>Thermodesulfobacteriota</taxon>
        <taxon>Desulfobacteria</taxon>
        <taxon>Desulfobacterales</taxon>
        <taxon>Desulfococcaceae</taxon>
        <taxon>Desulfonema</taxon>
    </lineage>
</organism>
<proteinExistence type="predicted"/>
<keyword evidence="2" id="KW-1185">Reference proteome</keyword>
<dbReference type="EMBL" id="CP061800">
    <property type="protein sequence ID" value="QTA87879.1"/>
    <property type="molecule type" value="Genomic_DNA"/>
</dbReference>
<dbReference type="KEGG" id="dmm:dnm_039190"/>
<sequence length="119" mass="14028">MQFIGDLFIIDFFAAFERLLRNRLSASIASQEDALSEHLLEVVRKESEYIRIEYFLKHFADPQHVGLIKQIKKYRDWVAHGRRELSRSPAKPIDIYIIFEVIRLVAVVLDTDGFLYKET</sequence>
<gene>
    <name evidence="1" type="ORF">dnm_039190</name>
</gene>